<dbReference type="EnsemblMetazoa" id="Aqu2.1.28051_001">
    <property type="protein sequence ID" value="Aqu2.1.28051_001"/>
    <property type="gene ID" value="Aqu2.1.28051"/>
</dbReference>
<evidence type="ECO:0000313" key="1">
    <source>
        <dbReference type="EnsemblMetazoa" id="Aqu2.1.28051_001"/>
    </source>
</evidence>
<protein>
    <submittedName>
        <fullName evidence="1">Uncharacterized protein</fullName>
    </submittedName>
</protein>
<sequence length="213" mass="23190">MDDSTIRIAVGLRLGLPLCHPHFCSHCGGHVNMFATHGLSCRRSKDRHLRHSSVNFVIQRALSAVGVPSHLEPSGLYRSDGKRPDGVTMVPWSSGKPLVWDATCPDTLAPSYERFAVCSPGAVAQASEKCAKYKSLDYSYSFTPVAIETLGAIGPKSLSFLKKLGTRIREQTGEASSFSYLLQRLSVVVQRANAISVMGTLPKLSYPDSFFLS</sequence>
<accession>A0A1X7UK63</accession>
<reference evidence="1" key="1">
    <citation type="submission" date="2017-05" db="UniProtKB">
        <authorList>
            <consortium name="EnsemblMetazoa"/>
        </authorList>
    </citation>
    <scope>IDENTIFICATION</scope>
</reference>
<proteinExistence type="predicted"/>
<dbReference type="AlphaFoldDB" id="A0A1X7UK63"/>
<name>A0A1X7UK63_AMPQE</name>
<dbReference type="OrthoDB" id="2016582at2759"/>
<dbReference type="InParanoid" id="A0A1X7UK63"/>
<organism evidence="1">
    <name type="scientific">Amphimedon queenslandica</name>
    <name type="common">Sponge</name>
    <dbReference type="NCBI Taxonomy" id="400682"/>
    <lineage>
        <taxon>Eukaryota</taxon>
        <taxon>Metazoa</taxon>
        <taxon>Porifera</taxon>
        <taxon>Demospongiae</taxon>
        <taxon>Heteroscleromorpha</taxon>
        <taxon>Haplosclerida</taxon>
        <taxon>Niphatidae</taxon>
        <taxon>Amphimedon</taxon>
    </lineage>
</organism>